<organism evidence="3 4">
    <name type="scientific">Methanofollis aquaemaris</name>
    <dbReference type="NCBI Taxonomy" id="126734"/>
    <lineage>
        <taxon>Archaea</taxon>
        <taxon>Methanobacteriati</taxon>
        <taxon>Methanobacteriota</taxon>
        <taxon>Stenosarchaea group</taxon>
        <taxon>Methanomicrobia</taxon>
        <taxon>Methanomicrobiales</taxon>
        <taxon>Methanomicrobiaceae</taxon>
        <taxon>Methanofollis</taxon>
    </lineage>
</organism>
<feature type="domain" description="Fe/B12 periplasmic-binding" evidence="2">
    <location>
        <begin position="132"/>
        <end position="387"/>
    </location>
</feature>
<accession>A0A8A3S7I6</accession>
<feature type="compositionally biased region" description="Low complexity" evidence="1">
    <location>
        <begin position="29"/>
        <end position="40"/>
    </location>
</feature>
<reference evidence="3" key="2">
    <citation type="submission" date="2019-02" db="EMBL/GenBank/DDBJ databases">
        <authorList>
            <person name="Chen S.-C."/>
            <person name="Chien H.-H."/>
            <person name="Lai M.-C."/>
        </authorList>
    </citation>
    <scope>NUCLEOTIDE SEQUENCE</scope>
    <source>
        <strain evidence="3">N2F9704</strain>
    </source>
</reference>
<gene>
    <name evidence="3" type="ORF">RJ40_09310</name>
</gene>
<evidence type="ECO:0000256" key="1">
    <source>
        <dbReference type="SAM" id="MobiDB-lite"/>
    </source>
</evidence>
<dbReference type="Gene3D" id="1.20.58.2180">
    <property type="match status" value="2"/>
</dbReference>
<evidence type="ECO:0000259" key="2">
    <source>
        <dbReference type="PROSITE" id="PS50983"/>
    </source>
</evidence>
<sequence length="764" mass="82209">MDRTLTAILLVATIVAAVVAGAAIFAPAGQQPDQPQTPTPESTNPHQGITAAPESHPTLTIVPTISPTNETPVPTPTPENTTAPEVTANVTETTPASSSDWEDSGSDSSTPSYRTVTDMNGDTVRIPYTTHHVVTLYTPAAAMVMAIDGDAKRLAGIDRFASIDEGFQTIDPSISDIPVVSGTGIEVNKEAILAVHPDVIIAGSWSKGGLDEVGVPVVYLNTNGFDDVTGALTVIGDVLNKKERAEDLVSYLGDRRSALVEMTGEIPEADQDNAYITWRSPLHTFAGGEFHSQWAHDAGCRFASEELVGHRQEVNFEQVATWSPDVIILSNNGDPQALLTDPAWQEIKAVKHGKVYRIPRFVGDWGSPVPEAVLGMEWLANGTYPETVDLDMVAEAQDFYSLFYDYDLSEEEAREIMGPIPAPHVRTVTVTDGAGRDVEIRLPVERIVTNYPPAVRMVTTLGAADRFVGVDSITQSQTDQFVCLLNPGIADLTCVGNPRDLNVETVLELQPDLVLVAGWNKESLEDLEDKGLTVFGVVAENHDQMKSTMSQLGKALGSDDAATDFTEIYQNTLDAVTSQTGDLPEEQRPKVYLGGWNGISSSAGGEMFQSSLIEAAGGENVASELAGTRWADVNTEQLLAWDPDIIFLVQYQSVSTPESVMSDPDLHSITAVKNGQVYWFPSNICEWDSPSPQTALGLEWTAKTLHPDLFKDTDVTADADSFYEQFYGTSFTELGGTVPGTTFPGLKTTTPVPTTVSTETGAEA</sequence>
<dbReference type="Gene3D" id="3.40.50.1980">
    <property type="entry name" value="Nitrogenase molybdenum iron protein domain"/>
    <property type="match status" value="4"/>
</dbReference>
<name>A0A8A3S7I6_9EURY</name>
<feature type="compositionally biased region" description="Polar residues" evidence="1">
    <location>
        <begin position="57"/>
        <end position="66"/>
    </location>
</feature>
<feature type="region of interest" description="Disordered" evidence="1">
    <location>
        <begin position="742"/>
        <end position="764"/>
    </location>
</feature>
<dbReference type="GeneID" id="76424565"/>
<proteinExistence type="predicted"/>
<dbReference type="PROSITE" id="PS50983">
    <property type="entry name" value="FE_B12_PBP"/>
    <property type="match status" value="2"/>
</dbReference>
<dbReference type="Pfam" id="PF01497">
    <property type="entry name" value="Peripla_BP_2"/>
    <property type="match status" value="2"/>
</dbReference>
<dbReference type="EMBL" id="CP036172">
    <property type="protein sequence ID" value="QSZ67691.1"/>
    <property type="molecule type" value="Genomic_DNA"/>
</dbReference>
<feature type="compositionally biased region" description="Low complexity" evidence="1">
    <location>
        <begin position="748"/>
        <end position="764"/>
    </location>
</feature>
<dbReference type="SUPFAM" id="SSF53807">
    <property type="entry name" value="Helical backbone' metal receptor"/>
    <property type="match status" value="2"/>
</dbReference>
<feature type="region of interest" description="Disordered" evidence="1">
    <location>
        <begin position="29"/>
        <end position="118"/>
    </location>
</feature>
<evidence type="ECO:0000313" key="4">
    <source>
        <dbReference type="Proteomes" id="UP001042704"/>
    </source>
</evidence>
<reference evidence="3" key="1">
    <citation type="journal article" date="2001" name="Int. J. Syst. Evol. Microbiol.">
        <title>Methanofollis aquaemaris sp. nov., a methanogen isolated from an aquaculture fish pond.</title>
        <authorList>
            <person name="Lai M.C."/>
            <person name="Chen S.C."/>
        </authorList>
    </citation>
    <scope>NUCLEOTIDE SEQUENCE</scope>
    <source>
        <strain evidence="3">N2F9704</strain>
    </source>
</reference>
<dbReference type="Proteomes" id="UP001042704">
    <property type="component" value="Chromosome"/>
</dbReference>
<dbReference type="AlphaFoldDB" id="A0A8A3S7I6"/>
<dbReference type="PANTHER" id="PTHR30535:SF34">
    <property type="entry name" value="MOLYBDATE-BINDING PROTEIN MOLA"/>
    <property type="match status" value="1"/>
</dbReference>
<dbReference type="RefSeq" id="WP_265580599.1">
    <property type="nucleotide sequence ID" value="NZ_CP036172.1"/>
</dbReference>
<dbReference type="PANTHER" id="PTHR30535">
    <property type="entry name" value="VITAMIN B12-BINDING PROTEIN"/>
    <property type="match status" value="1"/>
</dbReference>
<feature type="compositionally biased region" description="Low complexity" evidence="1">
    <location>
        <begin position="67"/>
        <end position="88"/>
    </location>
</feature>
<dbReference type="KEGG" id="maqe:RJ40_09310"/>
<protein>
    <recommendedName>
        <fullName evidence="2">Fe/B12 periplasmic-binding domain-containing protein</fullName>
    </recommendedName>
</protein>
<feature type="domain" description="Fe/B12 periplasmic-binding" evidence="2">
    <location>
        <begin position="446"/>
        <end position="713"/>
    </location>
</feature>
<dbReference type="InterPro" id="IPR002491">
    <property type="entry name" value="ABC_transptr_periplasmic_BD"/>
</dbReference>
<dbReference type="InterPro" id="IPR050902">
    <property type="entry name" value="ABC_Transporter_SBP"/>
</dbReference>
<keyword evidence="4" id="KW-1185">Reference proteome</keyword>
<evidence type="ECO:0000313" key="3">
    <source>
        <dbReference type="EMBL" id="QSZ67691.1"/>
    </source>
</evidence>